<keyword evidence="1" id="KW-0472">Membrane</keyword>
<protein>
    <recommendedName>
        <fullName evidence="4">DUF4231 domain-containing protein</fullName>
    </recommendedName>
</protein>
<gene>
    <name evidence="2" type="ORF">GCM10023333_16450</name>
</gene>
<keyword evidence="1" id="KW-1133">Transmembrane helix</keyword>
<organism evidence="2 3">
    <name type="scientific">Ferrimonas pelagia</name>
    <dbReference type="NCBI Taxonomy" id="1177826"/>
    <lineage>
        <taxon>Bacteria</taxon>
        <taxon>Pseudomonadati</taxon>
        <taxon>Pseudomonadota</taxon>
        <taxon>Gammaproteobacteria</taxon>
        <taxon>Alteromonadales</taxon>
        <taxon>Ferrimonadaceae</taxon>
        <taxon>Ferrimonas</taxon>
    </lineage>
</organism>
<evidence type="ECO:0000313" key="3">
    <source>
        <dbReference type="Proteomes" id="UP001499988"/>
    </source>
</evidence>
<comment type="caution">
    <text evidence="2">The sequence shown here is derived from an EMBL/GenBank/DDBJ whole genome shotgun (WGS) entry which is preliminary data.</text>
</comment>
<evidence type="ECO:0000256" key="1">
    <source>
        <dbReference type="SAM" id="Phobius"/>
    </source>
</evidence>
<evidence type="ECO:0008006" key="4">
    <source>
        <dbReference type="Google" id="ProtNLM"/>
    </source>
</evidence>
<dbReference type="Proteomes" id="UP001499988">
    <property type="component" value="Unassembled WGS sequence"/>
</dbReference>
<sequence length="126" mass="14491">MYRTEEITQLDDRLQIRKAHYQLRKLEAAEAKINTWKDHLLRTVIMGLLCACVPLALTFKIQFVPLLCFAVGVGAALLTATHYELRVRFNYGDETGVQWLTIAKGRYAEEHQLFVEKAEQINAALR</sequence>
<keyword evidence="1" id="KW-0812">Transmembrane</keyword>
<evidence type="ECO:0000313" key="2">
    <source>
        <dbReference type="EMBL" id="GAA4882886.1"/>
    </source>
</evidence>
<keyword evidence="3" id="KW-1185">Reference proteome</keyword>
<reference evidence="3" key="1">
    <citation type="journal article" date="2019" name="Int. J. Syst. Evol. Microbiol.">
        <title>The Global Catalogue of Microorganisms (GCM) 10K type strain sequencing project: providing services to taxonomists for standard genome sequencing and annotation.</title>
        <authorList>
            <consortium name="The Broad Institute Genomics Platform"/>
            <consortium name="The Broad Institute Genome Sequencing Center for Infectious Disease"/>
            <person name="Wu L."/>
            <person name="Ma J."/>
        </authorList>
    </citation>
    <scope>NUCLEOTIDE SEQUENCE [LARGE SCALE GENOMIC DNA]</scope>
    <source>
        <strain evidence="3">JCM 18401</strain>
    </source>
</reference>
<dbReference type="RefSeq" id="WP_345334873.1">
    <property type="nucleotide sequence ID" value="NZ_BAABJZ010000023.1"/>
</dbReference>
<name>A0ABP9EQJ2_9GAMM</name>
<feature type="transmembrane region" description="Helical" evidence="1">
    <location>
        <begin position="63"/>
        <end position="80"/>
    </location>
</feature>
<dbReference type="EMBL" id="BAABJZ010000023">
    <property type="protein sequence ID" value="GAA4882886.1"/>
    <property type="molecule type" value="Genomic_DNA"/>
</dbReference>
<proteinExistence type="predicted"/>
<feature type="transmembrane region" description="Helical" evidence="1">
    <location>
        <begin position="40"/>
        <end position="57"/>
    </location>
</feature>
<accession>A0ABP9EQJ2</accession>